<dbReference type="Proteomes" id="UP000054279">
    <property type="component" value="Unassembled WGS sequence"/>
</dbReference>
<reference evidence="2 3" key="1">
    <citation type="submission" date="2014-06" db="EMBL/GenBank/DDBJ databases">
        <title>Evolutionary Origins and Diversification of the Mycorrhizal Mutualists.</title>
        <authorList>
            <consortium name="DOE Joint Genome Institute"/>
            <consortium name="Mycorrhizal Genomics Consortium"/>
            <person name="Kohler A."/>
            <person name="Kuo A."/>
            <person name="Nagy L.G."/>
            <person name="Floudas D."/>
            <person name="Copeland A."/>
            <person name="Barry K.W."/>
            <person name="Cichocki N."/>
            <person name="Veneault-Fourrey C."/>
            <person name="LaButti K."/>
            <person name="Lindquist E.A."/>
            <person name="Lipzen A."/>
            <person name="Lundell T."/>
            <person name="Morin E."/>
            <person name="Murat C."/>
            <person name="Riley R."/>
            <person name="Ohm R."/>
            <person name="Sun H."/>
            <person name="Tunlid A."/>
            <person name="Henrissat B."/>
            <person name="Grigoriev I.V."/>
            <person name="Hibbett D.S."/>
            <person name="Martin F."/>
        </authorList>
    </citation>
    <scope>NUCLEOTIDE SEQUENCE [LARGE SCALE GENOMIC DNA]</scope>
    <source>
        <strain evidence="2 3">SS14</strain>
    </source>
</reference>
<evidence type="ECO:0000256" key="1">
    <source>
        <dbReference type="SAM" id="Phobius"/>
    </source>
</evidence>
<keyword evidence="1" id="KW-0812">Transmembrane</keyword>
<proteinExistence type="predicted"/>
<dbReference type="OrthoDB" id="3351993at2759"/>
<dbReference type="EMBL" id="KN837136">
    <property type="protein sequence ID" value="KIJ41561.1"/>
    <property type="molecule type" value="Genomic_DNA"/>
</dbReference>
<accession>A0A0C9VTS5</accession>
<dbReference type="AlphaFoldDB" id="A0A0C9VTS5"/>
<keyword evidence="1" id="KW-0472">Membrane</keyword>
<evidence type="ECO:0000313" key="2">
    <source>
        <dbReference type="EMBL" id="KIJ41561.1"/>
    </source>
</evidence>
<protein>
    <submittedName>
        <fullName evidence="2">Uncharacterized protein</fullName>
    </submittedName>
</protein>
<feature type="transmembrane region" description="Helical" evidence="1">
    <location>
        <begin position="70"/>
        <end position="91"/>
    </location>
</feature>
<name>A0A0C9VTS5_SPHS4</name>
<keyword evidence="3" id="KW-1185">Reference proteome</keyword>
<sequence length="440" mass="48528">MFHHFNGHLKLKRILQVRVSLYIQAYLGILAPAFLPSAHDLHTSIAKSANLTALGLVLVSFIQWRSSGSLSLSDALIVIYLSYITATSGIFGYNSPGSTSLLRKAMGLDDILAVTLGLLFNQIGSIFGVIVWALAETFGLAALSGVCKNNDGIRYVGWNMHPISATSLKMRVPFLILNSLALTFNTIAIVMGLSRAWKGIRSGKVLVVREGSGKVKKECRVERYFRAFLGVVFCTFWSVSVELVISWNRLRDQANIWTLGQMLSMLMLIQPLLDVAAAVYNAIAECRDKYPEDVIDENDLIERSERLARKMLVLMIEYAQPTSSSTPANRRIILTNSEEQMVAAAVGELRTPLIGAEGEVTFSPNEPRDAMSMSGIEEVIEAYDRYGVIVVKSLTFLNTSNEAANSNSNRGVLRWRALDTASDPCECPHIKADTMQEPDV</sequence>
<keyword evidence="1" id="KW-1133">Transmembrane helix</keyword>
<gene>
    <name evidence="2" type="ORF">M422DRAFT_255480</name>
</gene>
<feature type="transmembrane region" description="Helical" evidence="1">
    <location>
        <begin position="45"/>
        <end position="64"/>
    </location>
</feature>
<feature type="transmembrane region" description="Helical" evidence="1">
    <location>
        <begin position="174"/>
        <end position="194"/>
    </location>
</feature>
<feature type="transmembrane region" description="Helical" evidence="1">
    <location>
        <begin position="259"/>
        <end position="280"/>
    </location>
</feature>
<evidence type="ECO:0000313" key="3">
    <source>
        <dbReference type="Proteomes" id="UP000054279"/>
    </source>
</evidence>
<dbReference type="HOGENOM" id="CLU_622830_0_0_1"/>
<feature type="transmembrane region" description="Helical" evidence="1">
    <location>
        <begin position="111"/>
        <end position="135"/>
    </location>
</feature>
<feature type="transmembrane region" description="Helical" evidence="1">
    <location>
        <begin position="20"/>
        <end position="38"/>
    </location>
</feature>
<feature type="transmembrane region" description="Helical" evidence="1">
    <location>
        <begin position="224"/>
        <end position="247"/>
    </location>
</feature>
<organism evidence="2 3">
    <name type="scientific">Sphaerobolus stellatus (strain SS14)</name>
    <dbReference type="NCBI Taxonomy" id="990650"/>
    <lineage>
        <taxon>Eukaryota</taxon>
        <taxon>Fungi</taxon>
        <taxon>Dikarya</taxon>
        <taxon>Basidiomycota</taxon>
        <taxon>Agaricomycotina</taxon>
        <taxon>Agaricomycetes</taxon>
        <taxon>Phallomycetidae</taxon>
        <taxon>Geastrales</taxon>
        <taxon>Sphaerobolaceae</taxon>
        <taxon>Sphaerobolus</taxon>
    </lineage>
</organism>